<gene>
    <name evidence="1" type="ORF">SAMN04487861_10876</name>
</gene>
<dbReference type="OrthoDB" id="9817117at2"/>
<dbReference type="EMBL" id="FOQK01000008">
    <property type="protein sequence ID" value="SFH92090.1"/>
    <property type="molecule type" value="Genomic_DNA"/>
</dbReference>
<reference evidence="1 2" key="1">
    <citation type="submission" date="2016-10" db="EMBL/GenBank/DDBJ databases">
        <authorList>
            <person name="de Groot N.N."/>
        </authorList>
    </citation>
    <scope>NUCLEOTIDE SEQUENCE [LARGE SCALE GENOMIC DNA]</scope>
    <source>
        <strain evidence="1 2">Z108</strain>
    </source>
</reference>
<evidence type="ECO:0008006" key="3">
    <source>
        <dbReference type="Google" id="ProtNLM"/>
    </source>
</evidence>
<dbReference type="AlphaFoldDB" id="A0A1I3DZC7"/>
<dbReference type="Proteomes" id="UP000183639">
    <property type="component" value="Unassembled WGS sequence"/>
</dbReference>
<evidence type="ECO:0000313" key="2">
    <source>
        <dbReference type="Proteomes" id="UP000183639"/>
    </source>
</evidence>
<dbReference type="RefSeq" id="WP_075442856.1">
    <property type="nucleotide sequence ID" value="NZ_FOQK01000008.1"/>
</dbReference>
<protein>
    <recommendedName>
        <fullName evidence="3">Initiator Replication protein</fullName>
    </recommendedName>
</protein>
<dbReference type="Gene3D" id="1.10.10.10">
    <property type="entry name" value="Winged helix-like DNA-binding domain superfamily/Winged helix DNA-binding domain"/>
    <property type="match status" value="1"/>
</dbReference>
<sequence length="421" mass="48343">MTTPQQLELPFFSSIQYATAYPLRATSKLENNVYSAVRYTIQQMVYSGAEFEVDKNIHIPIDVRSEAKLRNIDDWFTLYRNIEKAMNKVSKNAYKERIILDDTADKEKYIEAAIVTTTHYNAESGIITVTVNADFVKYYVAMLLSRPEIQVPREFDAFARSSYTYPFSRWLFGQIAILQKNNENPPYKISITLDDLMAFVPPSSSTIRPSSYSRDIISSVIEDMNENEFCPVTIINPHNIVSRRTGRRIAEFTFEVEMRPLGANKYPLITTVSDSGLINESRVPSLEYLHEQLKRLGFAQSSWNKLDNQPAICWKVILYTLVKIKEHAHDATPFNPGAYIQGMLKRRSEQALLKDKNIKSLALDVLRKAPEYVDEVIIATTGVRTAADQFLAMAIQNRPIPKQTTENNQFLREYMNRCKSK</sequence>
<proteinExistence type="predicted"/>
<dbReference type="InterPro" id="IPR036388">
    <property type="entry name" value="WH-like_DNA-bd_sf"/>
</dbReference>
<accession>A0A1I3DZC7</accession>
<evidence type="ECO:0000313" key="1">
    <source>
        <dbReference type="EMBL" id="SFH92090.1"/>
    </source>
</evidence>
<name>A0A1I3DZC7_SELRU</name>
<organism evidence="1 2">
    <name type="scientific">Selenomonas ruminantium</name>
    <dbReference type="NCBI Taxonomy" id="971"/>
    <lineage>
        <taxon>Bacteria</taxon>
        <taxon>Bacillati</taxon>
        <taxon>Bacillota</taxon>
        <taxon>Negativicutes</taxon>
        <taxon>Selenomonadales</taxon>
        <taxon>Selenomonadaceae</taxon>
        <taxon>Selenomonas</taxon>
    </lineage>
</organism>